<organism evidence="2">
    <name type="scientific">uncultured Cytophagales bacterium</name>
    <dbReference type="NCBI Taxonomy" id="158755"/>
    <lineage>
        <taxon>Bacteria</taxon>
        <taxon>Pseudomonadati</taxon>
        <taxon>Bacteroidota</taxon>
        <taxon>Sphingobacteriia</taxon>
        <taxon>Sphingobacteriales</taxon>
        <taxon>environmental samples</taxon>
    </lineage>
</organism>
<dbReference type="EMBL" id="CADCTQ010000333">
    <property type="protein sequence ID" value="CAA9284064.1"/>
    <property type="molecule type" value="Genomic_DNA"/>
</dbReference>
<accession>A0A6J4JPR7</accession>
<gene>
    <name evidence="2" type="ORF">AVDCRST_MAG56-3964</name>
</gene>
<feature type="transmembrane region" description="Helical" evidence="1">
    <location>
        <begin position="112"/>
        <end position="136"/>
    </location>
</feature>
<keyword evidence="1" id="KW-0812">Transmembrane</keyword>
<evidence type="ECO:0000313" key="2">
    <source>
        <dbReference type="EMBL" id="CAA9284064.1"/>
    </source>
</evidence>
<name>A0A6J4JPR7_9SPHI</name>
<sequence>MRKKPGPLLLGAALLGLQIAIDLNYRAWLAALTPYAGRLPGLGTLHVNSHSFVLSVGFTLLRASIYTYLLRLITGNRAYARQFFWLHLLLFALGGLFYVVKRATGGYVPPQLNYAVFFLTNTPFLFLASLPAYYYLFSPRDESSPGGG</sequence>
<protein>
    <submittedName>
        <fullName evidence="2">Uncharacterized protein</fullName>
    </submittedName>
</protein>
<feature type="transmembrane region" description="Helical" evidence="1">
    <location>
        <begin position="82"/>
        <end position="100"/>
    </location>
</feature>
<keyword evidence="1" id="KW-1133">Transmembrane helix</keyword>
<proteinExistence type="predicted"/>
<feature type="transmembrane region" description="Helical" evidence="1">
    <location>
        <begin position="50"/>
        <end position="70"/>
    </location>
</feature>
<dbReference type="AlphaFoldDB" id="A0A6J4JPR7"/>
<evidence type="ECO:0000256" key="1">
    <source>
        <dbReference type="SAM" id="Phobius"/>
    </source>
</evidence>
<reference evidence="2" key="1">
    <citation type="submission" date="2020-02" db="EMBL/GenBank/DDBJ databases">
        <authorList>
            <person name="Meier V. D."/>
        </authorList>
    </citation>
    <scope>NUCLEOTIDE SEQUENCE</scope>
    <source>
        <strain evidence="2">AVDCRST_MAG56</strain>
    </source>
</reference>
<keyword evidence="1" id="KW-0472">Membrane</keyword>